<dbReference type="InterPro" id="IPR013108">
    <property type="entry name" value="Amidohydro_3"/>
</dbReference>
<gene>
    <name evidence="2" type="ORF">IE331_09385</name>
</gene>
<keyword evidence="3" id="KW-1185">Reference proteome</keyword>
<dbReference type="EMBL" id="JACYXZ010000002">
    <property type="protein sequence ID" value="MBD8869835.1"/>
    <property type="molecule type" value="Genomic_DNA"/>
</dbReference>
<dbReference type="SUPFAM" id="SSF51556">
    <property type="entry name" value="Metallo-dependent hydrolases"/>
    <property type="match status" value="1"/>
</dbReference>
<dbReference type="GO" id="GO:0016810">
    <property type="term" value="F:hydrolase activity, acting on carbon-nitrogen (but not peptide) bonds"/>
    <property type="evidence" value="ECO:0007669"/>
    <property type="project" value="InterPro"/>
</dbReference>
<evidence type="ECO:0000259" key="1">
    <source>
        <dbReference type="Pfam" id="PF07969"/>
    </source>
</evidence>
<dbReference type="RefSeq" id="WP_192142781.1">
    <property type="nucleotide sequence ID" value="NZ_JACYXZ010000002.1"/>
</dbReference>
<dbReference type="PANTHER" id="PTHR22642:SF2">
    <property type="entry name" value="PROTEIN LONG AFTER FAR-RED 3"/>
    <property type="match status" value="1"/>
</dbReference>
<feature type="domain" description="Amidohydrolase 3" evidence="1">
    <location>
        <begin position="48"/>
        <end position="498"/>
    </location>
</feature>
<reference evidence="2" key="1">
    <citation type="submission" date="2020-09" db="EMBL/GenBank/DDBJ databases">
        <title>Nocardioides sp. strain MJB4 16S ribosomal RNA gene Genome sequencing and assembly.</title>
        <authorList>
            <person name="Kim I."/>
        </authorList>
    </citation>
    <scope>NUCLEOTIDE SEQUENCE</scope>
    <source>
        <strain evidence="2">MJB4</strain>
    </source>
</reference>
<dbReference type="Pfam" id="PF07969">
    <property type="entry name" value="Amidohydro_3"/>
    <property type="match status" value="1"/>
</dbReference>
<dbReference type="SUPFAM" id="SSF51338">
    <property type="entry name" value="Composite domain of metallo-dependent hydrolases"/>
    <property type="match status" value="1"/>
</dbReference>
<dbReference type="Proteomes" id="UP000616839">
    <property type="component" value="Unassembled WGS sequence"/>
</dbReference>
<sequence>MSSLLLRHARLVPLGPGAAAPEDPVDLLLRDGEVAAVGRDLAAPAGTEVHDAEGRWVSPGLWDQHVHLGQWAQVATRLDLSSARSPEDAVAIVEHHLAVQPGVPLVGWGHRSVTWHREPLVEDLDRVARDVPVILISGDGHHAWLNSAGLAVLDLPWRDDVVREQEWFAAYERLPRLVGDEGTSPAAYRAVQEQAASRGIVGVVDFEFSGGAAEWAERWSVAGLLRIRMATYAEGLPTVLGAGLRTGDPLPGCDDRALMGPLKIISDGSLNTRTAWCCAPYADGDFLEHPSGAPNLTGLELRALLREAHGHGLEIAVHAIGDAAVREALDAYEETGATGSIEHAQLIDPRDVPRLAELGIRASVQPAHLLDDRDVTEQCWPDRSGRSFALRWLLDAGVEVRLGSDAPVAPLDPWLAMAAAVHRSGDDRPAWHPEHALTAAEALAASTDGWGTVAPGHPADLVLLDADPLGGTGEPEKVARHLLEVPAAATYIGGNRVFLRP</sequence>
<name>A0A927PZW4_9ACTN</name>
<comment type="caution">
    <text evidence="2">The sequence shown here is derived from an EMBL/GenBank/DDBJ whole genome shotgun (WGS) entry which is preliminary data.</text>
</comment>
<organism evidence="2 3">
    <name type="scientific">Nocardioides donggukensis</name>
    <dbReference type="NCBI Taxonomy" id="2774019"/>
    <lineage>
        <taxon>Bacteria</taxon>
        <taxon>Bacillati</taxon>
        <taxon>Actinomycetota</taxon>
        <taxon>Actinomycetes</taxon>
        <taxon>Propionibacteriales</taxon>
        <taxon>Nocardioidaceae</taxon>
        <taxon>Nocardioides</taxon>
    </lineage>
</organism>
<proteinExistence type="predicted"/>
<dbReference type="PANTHER" id="PTHR22642">
    <property type="entry name" value="IMIDAZOLONEPROPIONASE"/>
    <property type="match status" value="1"/>
</dbReference>
<dbReference type="Gene3D" id="2.30.40.10">
    <property type="entry name" value="Urease, subunit C, domain 1"/>
    <property type="match status" value="1"/>
</dbReference>
<protein>
    <submittedName>
        <fullName evidence="2">Amidohydrolase family protein</fullName>
    </submittedName>
</protein>
<dbReference type="AlphaFoldDB" id="A0A927PZW4"/>
<accession>A0A927PZW4</accession>
<dbReference type="InterPro" id="IPR032466">
    <property type="entry name" value="Metal_Hydrolase"/>
</dbReference>
<evidence type="ECO:0000313" key="3">
    <source>
        <dbReference type="Proteomes" id="UP000616839"/>
    </source>
</evidence>
<dbReference type="Gene3D" id="3.20.20.140">
    <property type="entry name" value="Metal-dependent hydrolases"/>
    <property type="match status" value="1"/>
</dbReference>
<evidence type="ECO:0000313" key="2">
    <source>
        <dbReference type="EMBL" id="MBD8869835.1"/>
    </source>
</evidence>
<dbReference type="Gene3D" id="3.10.310.70">
    <property type="match status" value="1"/>
</dbReference>
<dbReference type="InterPro" id="IPR011059">
    <property type="entry name" value="Metal-dep_hydrolase_composite"/>
</dbReference>